<feature type="region of interest" description="Disordered" evidence="1">
    <location>
        <begin position="382"/>
        <end position="469"/>
    </location>
</feature>
<feature type="compositionally biased region" description="Basic and acidic residues" evidence="1">
    <location>
        <begin position="411"/>
        <end position="426"/>
    </location>
</feature>
<gene>
    <name evidence="3" type="ORF">ACE1CI_17915</name>
</gene>
<dbReference type="Pfam" id="PF13699">
    <property type="entry name" value="eCIS_core"/>
    <property type="match status" value="1"/>
</dbReference>
<proteinExistence type="predicted"/>
<feature type="domain" description="eCIS core" evidence="2">
    <location>
        <begin position="84"/>
        <end position="149"/>
    </location>
</feature>
<sequence>MTNRQVGRVNGQSKGETPLMSGVLQRAAVRAVADKEGEGTQEVESGRLSQSRFVHDFSQIPIHSSIFAKGIDASGEQKDNKTGLPDNLKAGIENLSGLAMDDVKVHYNSSKPSQLEAFAYTQGTNIYLGPSQEKYLPHEAWHAVQQKQRRVQPTLKVKGLMINDDRSLEQEADLLGGRAKKVGCGCLQRKERTGSDSISEKLINNQFSPVLKKANRHLEDEVKDLSLSTEVKRGIAIQMVQRLPARSRKSRYKQEDYRKSSKFRFIRWRRRILSDYTREVKGGINLFTVKYKKNGKSYYLTTRSVPSTNKRSFKLRPGHSEQRYQLISKQFEKRHKLSPQNIQWGATEREPCGYGSGMANCRVTLQGEGFPDNKIFFSSEYADREDMRSKPTEKDSELNTLASEHRRSHNKDHTENVKWLNDHYDSDSPSEDEGDVIDEYESDYGENPQPRKKKKNKKLVGAFRDGWHN</sequence>
<organism evidence="3 4">
    <name type="scientific">Floridaenema flaviceps BLCC-F50</name>
    <dbReference type="NCBI Taxonomy" id="3153642"/>
    <lineage>
        <taxon>Bacteria</taxon>
        <taxon>Bacillati</taxon>
        <taxon>Cyanobacteriota</taxon>
        <taxon>Cyanophyceae</taxon>
        <taxon>Oscillatoriophycideae</taxon>
        <taxon>Aerosakkonematales</taxon>
        <taxon>Aerosakkonemataceae</taxon>
        <taxon>Floridanema</taxon>
        <taxon>Floridanema flaviceps</taxon>
    </lineage>
</organism>
<feature type="region of interest" description="Disordered" evidence="1">
    <location>
        <begin position="1"/>
        <end position="21"/>
    </location>
</feature>
<evidence type="ECO:0000313" key="4">
    <source>
        <dbReference type="Proteomes" id="UP001576784"/>
    </source>
</evidence>
<evidence type="ECO:0000256" key="1">
    <source>
        <dbReference type="SAM" id="MobiDB-lite"/>
    </source>
</evidence>
<keyword evidence="4" id="KW-1185">Reference proteome</keyword>
<evidence type="ECO:0000259" key="2">
    <source>
        <dbReference type="Pfam" id="PF13699"/>
    </source>
</evidence>
<accession>A0ABV4XSU1</accession>
<feature type="compositionally biased region" description="Basic and acidic residues" evidence="1">
    <location>
        <begin position="382"/>
        <end position="397"/>
    </location>
</feature>
<name>A0ABV4XSU1_9CYAN</name>
<reference evidence="3 4" key="1">
    <citation type="submission" date="2024-09" db="EMBL/GenBank/DDBJ databases">
        <title>Floridaenema gen nov. (Aerosakkonemataceae, Aerosakkonematales ord. nov., Cyanobacteria) from benthic tropical and subtropical fresh waters, with the description of four new species.</title>
        <authorList>
            <person name="Moretto J.A."/>
            <person name="Berthold D.E."/>
            <person name="Lefler F.W."/>
            <person name="Huang I.-S."/>
            <person name="Laughinghouse H. IV."/>
        </authorList>
    </citation>
    <scope>NUCLEOTIDE SEQUENCE [LARGE SCALE GENOMIC DNA]</scope>
    <source>
        <strain evidence="3 4">BLCC-F50</strain>
    </source>
</reference>
<dbReference type="RefSeq" id="WP_413264434.1">
    <property type="nucleotide sequence ID" value="NZ_JBHFNR010000131.1"/>
</dbReference>
<evidence type="ECO:0000313" key="3">
    <source>
        <dbReference type="EMBL" id="MFB2894790.1"/>
    </source>
</evidence>
<feature type="compositionally biased region" description="Polar residues" evidence="1">
    <location>
        <begin position="1"/>
        <end position="15"/>
    </location>
</feature>
<comment type="caution">
    <text evidence="3">The sequence shown here is derived from an EMBL/GenBank/DDBJ whole genome shotgun (WGS) entry which is preliminary data.</text>
</comment>
<protein>
    <submittedName>
        <fullName evidence="3">DUF4157 domain-containing protein</fullName>
    </submittedName>
</protein>
<dbReference type="EMBL" id="JBHFNR010000131">
    <property type="protein sequence ID" value="MFB2894790.1"/>
    <property type="molecule type" value="Genomic_DNA"/>
</dbReference>
<dbReference type="InterPro" id="IPR025295">
    <property type="entry name" value="eCIS_core_dom"/>
</dbReference>
<feature type="compositionally biased region" description="Acidic residues" evidence="1">
    <location>
        <begin position="428"/>
        <end position="444"/>
    </location>
</feature>
<dbReference type="Proteomes" id="UP001576784">
    <property type="component" value="Unassembled WGS sequence"/>
</dbReference>